<evidence type="ECO:0000313" key="1">
    <source>
        <dbReference type="EMBL" id="EDM77342.1"/>
    </source>
</evidence>
<accession>A6GA17</accession>
<dbReference type="Gene3D" id="3.40.390.10">
    <property type="entry name" value="Collagenase (Catalytic Domain)"/>
    <property type="match status" value="1"/>
</dbReference>
<protein>
    <submittedName>
        <fullName evidence="1">Uncharacterized protein</fullName>
    </submittedName>
</protein>
<sequence length="285" mass="31305">MGGGWICTELQDTWKVTFADWALDASAMLSQIRPDSGDRIHYRTFSCWVFDTQQEVQACQHGTFSPKTGPVAPGECPIVWDGPNTCPSGLEDYPYQPTETELSLSNSEFESLCGDRNVHFFDELYWRTWDDLELATQQLGELGEPAHGVIYVTTELRELCFEDALCANNVGLAVTAPDAPVKFLGFAAVTDANDIDWHTLAHETGHIMGLEHDNQAQGFMNPSGLGGVSPLLQDANFETWEDSMASKGSLPRSSGWFHTGCTGVAECAPLGKPGWSCNNLWCAEE</sequence>
<dbReference type="EMBL" id="ABCS01000048">
    <property type="protein sequence ID" value="EDM77342.1"/>
    <property type="molecule type" value="Genomic_DNA"/>
</dbReference>
<dbReference type="GO" id="GO:0008237">
    <property type="term" value="F:metallopeptidase activity"/>
    <property type="evidence" value="ECO:0007669"/>
    <property type="project" value="InterPro"/>
</dbReference>
<organism evidence="1 2">
    <name type="scientific">Plesiocystis pacifica SIR-1</name>
    <dbReference type="NCBI Taxonomy" id="391625"/>
    <lineage>
        <taxon>Bacteria</taxon>
        <taxon>Pseudomonadati</taxon>
        <taxon>Myxococcota</taxon>
        <taxon>Polyangia</taxon>
        <taxon>Nannocystales</taxon>
        <taxon>Nannocystaceae</taxon>
        <taxon>Plesiocystis</taxon>
    </lineage>
</organism>
<comment type="caution">
    <text evidence="1">The sequence shown here is derived from an EMBL/GenBank/DDBJ whole genome shotgun (WGS) entry which is preliminary data.</text>
</comment>
<name>A6GA17_9BACT</name>
<dbReference type="Pfam" id="PF13688">
    <property type="entry name" value="Reprolysin_5"/>
    <property type="match status" value="1"/>
</dbReference>
<dbReference type="SUPFAM" id="SSF55486">
    <property type="entry name" value="Metalloproteases ('zincins'), catalytic domain"/>
    <property type="match status" value="1"/>
</dbReference>
<reference evidence="1 2" key="1">
    <citation type="submission" date="2007-06" db="EMBL/GenBank/DDBJ databases">
        <authorList>
            <person name="Shimkets L."/>
            <person name="Ferriera S."/>
            <person name="Johnson J."/>
            <person name="Kravitz S."/>
            <person name="Beeson K."/>
            <person name="Sutton G."/>
            <person name="Rogers Y.-H."/>
            <person name="Friedman R."/>
            <person name="Frazier M."/>
            <person name="Venter J.C."/>
        </authorList>
    </citation>
    <scope>NUCLEOTIDE SEQUENCE [LARGE SCALE GENOMIC DNA]</scope>
    <source>
        <strain evidence="1 2">SIR-1</strain>
    </source>
</reference>
<dbReference type="AlphaFoldDB" id="A6GA17"/>
<dbReference type="Proteomes" id="UP000005801">
    <property type="component" value="Unassembled WGS sequence"/>
</dbReference>
<evidence type="ECO:0000313" key="2">
    <source>
        <dbReference type="Proteomes" id="UP000005801"/>
    </source>
</evidence>
<proteinExistence type="predicted"/>
<dbReference type="InterPro" id="IPR024079">
    <property type="entry name" value="MetalloPept_cat_dom_sf"/>
</dbReference>
<keyword evidence="2" id="KW-1185">Reference proteome</keyword>
<gene>
    <name evidence="1" type="ORF">PPSIR1_26533</name>
</gene>